<proteinExistence type="evidence at transcript level"/>
<sequence>MVKAPFCTKMLISLSEKFSDVIRLHKLKW</sequence>
<protein>
    <submittedName>
        <fullName evidence="1">Uncharacterized protein</fullName>
    </submittedName>
</protein>
<evidence type="ECO:0000313" key="1">
    <source>
        <dbReference type="EMBL" id="AAX24234.1"/>
    </source>
</evidence>
<dbReference type="AlphaFoldDB" id="Q5C7Z0"/>
<accession>Q5C7Z0</accession>
<dbReference type="EMBL" id="AY808345">
    <property type="protein sequence ID" value="AAX24234.1"/>
    <property type="molecule type" value="mRNA"/>
</dbReference>
<reference evidence="1" key="2">
    <citation type="journal article" date="2006" name="PLoS Pathog.">
        <title>New perspectives on host-parasite interplay by comparative transcriptomic and proteomic analyses of Schistosoma japonicum.</title>
        <authorList>
            <person name="Liu F."/>
            <person name="Lu J."/>
            <person name="Hu W."/>
            <person name="Wang S.Y."/>
            <person name="Cui S.J."/>
            <person name="Chi M."/>
            <person name="Yan Q."/>
            <person name="Wang X.R."/>
            <person name="Song H.D."/>
            <person name="Xu X.N."/>
            <person name="Wang J.J."/>
            <person name="Zhang X.L."/>
            <person name="Zhang X."/>
            <person name="Wang Z.Q."/>
            <person name="Xue C.L."/>
            <person name="Brindley P.J."/>
            <person name="McManus D.P."/>
            <person name="Yang P.Y."/>
            <person name="Feng Z."/>
            <person name="Chen Z."/>
            <person name="Han Z.G."/>
        </authorList>
    </citation>
    <scope>NUCLEOTIDE SEQUENCE</scope>
</reference>
<reference evidence="1" key="1">
    <citation type="submission" date="2005-03" db="EMBL/GenBank/DDBJ databases">
        <authorList>
            <person name="Han Z."/>
        </authorList>
    </citation>
    <scope>NUCLEOTIDE SEQUENCE</scope>
</reference>
<name>Q5C7Z0_SCHJA</name>
<organism evidence="1">
    <name type="scientific">Schistosoma japonicum</name>
    <name type="common">Blood fluke</name>
    <dbReference type="NCBI Taxonomy" id="6182"/>
    <lineage>
        <taxon>Eukaryota</taxon>
        <taxon>Metazoa</taxon>
        <taxon>Spiralia</taxon>
        <taxon>Lophotrochozoa</taxon>
        <taxon>Platyhelminthes</taxon>
        <taxon>Trematoda</taxon>
        <taxon>Digenea</taxon>
        <taxon>Strigeidida</taxon>
        <taxon>Schistosomatoidea</taxon>
        <taxon>Schistosomatidae</taxon>
        <taxon>Schistosoma</taxon>
    </lineage>
</organism>